<evidence type="ECO:0000313" key="3">
    <source>
        <dbReference type="EMBL" id="CAA2099422.1"/>
    </source>
</evidence>
<dbReference type="PRINTS" id="PR00313">
    <property type="entry name" value="CABNDNGRPT"/>
</dbReference>
<dbReference type="Gene3D" id="2.150.10.10">
    <property type="entry name" value="Serralysin-like metalloprotease, C-terminal"/>
    <property type="match status" value="3"/>
</dbReference>
<name>A0A679IZE9_9HYPH</name>
<dbReference type="PROSITE" id="PS00330">
    <property type="entry name" value="HEMOLYSIN_CALCIUM"/>
    <property type="match status" value="2"/>
</dbReference>
<evidence type="ECO:0000256" key="2">
    <source>
        <dbReference type="ARBA" id="ARBA00022525"/>
    </source>
</evidence>
<dbReference type="EMBL" id="LR743504">
    <property type="protein sequence ID" value="CAA2099422.1"/>
    <property type="molecule type" value="Genomic_DNA"/>
</dbReference>
<keyword evidence="2" id="KW-0964">Secreted</keyword>
<sequence>MSAVLVANGEPIDLGPVVGTDSLDLVVPKAKAGFALLTSGYVPGPRGEPGTHPVTLTSFGATGVPSKGPLSLGDLQVEALSVRDDGSVVIGVYDSTYVDGTFGGFSTQYQKAKYSLGTVDAKGTFTPFYTTKITSLSDTDVPFLSAYDNSVAFAQNGAMALAHIAQGSTSKIRTVDIIDENHRFVATAVVDRSVNDDQTHSTKVTALSDGRYLATWVDMGRVTSTLMARVVTADGKVPGEAFKLGQVAEFAGGYETKVIYSVTADQKGGFAVAYEGRDTKKAANGVQTDVLTDIVASTYKAGLDGSITKAVTLAQTYTFDNAYIVSVTTLSNGQLLELVLGSSDLADGKILTTARGLLYNADGSATGQVFDFYSEAIGSGHRSELPQIVALQNGTFGLLKSGRETGLERTDRDTDFQIYSVSTADPFQVKGATSGADLLKGAVASARNDRIDGLGGNDTLFGYTGSDHLIGGAGNDILDGGKGIDRMEGGIGNDTFVVDHFGDVVIEKRGAGTDLVQSSINHTLSANVENLTLTGKGDIGGVGNALANTVTGNAGNNRLDGGAGIDVLKGLAGNDEYYVSSKRDQVIEAKDRGTDTVYASSDFTLAKDQSIEFLIGSQEDPYLAIDLTGNNLTNAIAGTYGDNVINGGLGMDVLAGSGGKDAFVFDTKLGKDNIDSITDFFHGTDTIRLENAIFKGLVDGDLSGVAFKNIRTGTVDASDRILYDYYTGALSYDADGSGAEQAVQFATVRSYGFLTASDFLVS</sequence>
<organism evidence="3">
    <name type="scientific">Methylobacterium bullatum</name>
    <dbReference type="NCBI Taxonomy" id="570505"/>
    <lineage>
        <taxon>Bacteria</taxon>
        <taxon>Pseudomonadati</taxon>
        <taxon>Pseudomonadota</taxon>
        <taxon>Alphaproteobacteria</taxon>
        <taxon>Hyphomicrobiales</taxon>
        <taxon>Methylobacteriaceae</taxon>
        <taxon>Methylobacterium</taxon>
    </lineage>
</organism>
<accession>A0A679IZE9</accession>
<dbReference type="InterPro" id="IPR018511">
    <property type="entry name" value="Hemolysin-typ_Ca-bd_CS"/>
</dbReference>
<dbReference type="InterPro" id="IPR011049">
    <property type="entry name" value="Serralysin-like_metalloprot_C"/>
</dbReference>
<evidence type="ECO:0000256" key="1">
    <source>
        <dbReference type="ARBA" id="ARBA00004613"/>
    </source>
</evidence>
<dbReference type="PANTHER" id="PTHR38340:SF1">
    <property type="entry name" value="S-LAYER PROTEIN"/>
    <property type="match status" value="1"/>
</dbReference>
<comment type="subcellular location">
    <subcellularLocation>
        <location evidence="1">Secreted</location>
    </subcellularLocation>
</comment>
<dbReference type="InterPro" id="IPR050557">
    <property type="entry name" value="RTX_toxin/Mannuronan_C5-epim"/>
</dbReference>
<dbReference type="AlphaFoldDB" id="A0A679IZE9"/>
<dbReference type="InterPro" id="IPR001343">
    <property type="entry name" value="Hemolysn_Ca-bd"/>
</dbReference>
<dbReference type="GO" id="GO:0005509">
    <property type="term" value="F:calcium ion binding"/>
    <property type="evidence" value="ECO:0007669"/>
    <property type="project" value="InterPro"/>
</dbReference>
<reference evidence="3" key="1">
    <citation type="submission" date="2019-12" db="EMBL/GenBank/DDBJ databases">
        <authorList>
            <person name="Cremers G."/>
        </authorList>
    </citation>
    <scope>NUCLEOTIDE SEQUENCE</scope>
    <source>
        <strain evidence="3">Mbul1</strain>
    </source>
</reference>
<dbReference type="GO" id="GO:0005576">
    <property type="term" value="C:extracellular region"/>
    <property type="evidence" value="ECO:0007669"/>
    <property type="project" value="UniProtKB-SubCell"/>
</dbReference>
<gene>
    <name evidence="3" type="primary">cya_2</name>
    <name evidence="3" type="ORF">MBUL_00140</name>
</gene>
<proteinExistence type="predicted"/>
<dbReference type="PANTHER" id="PTHR38340">
    <property type="entry name" value="S-LAYER PROTEIN"/>
    <property type="match status" value="1"/>
</dbReference>
<protein>
    <submittedName>
        <fullName evidence="3">Bifunctional hemolysin/adenylate cyclase</fullName>
    </submittedName>
</protein>
<dbReference type="SUPFAM" id="SSF51120">
    <property type="entry name" value="beta-Roll"/>
    <property type="match status" value="2"/>
</dbReference>
<dbReference type="Pfam" id="PF00353">
    <property type="entry name" value="HemolysinCabind"/>
    <property type="match status" value="3"/>
</dbReference>